<dbReference type="KEGG" id="agi:FSB73_16325"/>
<organism evidence="1 2">
    <name type="scientific">Arachidicoccus ginsenosidivorans</name>
    <dbReference type="NCBI Taxonomy" id="496057"/>
    <lineage>
        <taxon>Bacteria</taxon>
        <taxon>Pseudomonadati</taxon>
        <taxon>Bacteroidota</taxon>
        <taxon>Chitinophagia</taxon>
        <taxon>Chitinophagales</taxon>
        <taxon>Chitinophagaceae</taxon>
        <taxon>Arachidicoccus</taxon>
    </lineage>
</organism>
<proteinExistence type="predicted"/>
<evidence type="ECO:0000313" key="1">
    <source>
        <dbReference type="EMBL" id="QEC73011.1"/>
    </source>
</evidence>
<keyword evidence="2" id="KW-1185">Reference proteome</keyword>
<protein>
    <recommendedName>
        <fullName evidence="3">Carboxypeptidase-like regulatory domain-containing protein</fullName>
    </recommendedName>
</protein>
<accession>A0A5B8VPF8</accession>
<evidence type="ECO:0008006" key="3">
    <source>
        <dbReference type="Google" id="ProtNLM"/>
    </source>
</evidence>
<dbReference type="EMBL" id="CP042434">
    <property type="protein sequence ID" value="QEC73011.1"/>
    <property type="molecule type" value="Genomic_DNA"/>
</dbReference>
<dbReference type="AlphaFoldDB" id="A0A5B8VPF8"/>
<sequence length="272" mass="31599">MTFYQKTPITVMYMALGLLICQVSFGQQTQILQGVVSSPYDNSIILSEVQIKNSSGVQSHADPSGKYLIVVKPGDTVRFFYKNRLVDAYFYLKPQPHPTYDVTIIMDESAKAHELATVKVYGKGYKEDSLARRRRYSNLYDYQDPKVGMGNNKWSESVGVMGEKMQLNTMDKKFSLLDVRSLASVFGFKKRKQRKRAQHFALEAEQMAYIRHRMKRSMVEKYGQIHDEDSLTNFIQRYSPSFDKLKEMTDFELSQFIITQVKLYRKNLPAER</sequence>
<dbReference type="RefSeq" id="WP_146784562.1">
    <property type="nucleotide sequence ID" value="NZ_CP042434.1"/>
</dbReference>
<name>A0A5B8VPF8_9BACT</name>
<gene>
    <name evidence="1" type="ORF">FSB73_16325</name>
</gene>
<dbReference type="OrthoDB" id="714262at2"/>
<evidence type="ECO:0000313" key="2">
    <source>
        <dbReference type="Proteomes" id="UP000321291"/>
    </source>
</evidence>
<reference evidence="1 2" key="1">
    <citation type="journal article" date="2017" name="Int. J. Syst. Evol. Microbiol.">
        <title>Arachidicoccus ginsenosidivorans sp. nov., with ginsenoside-converting activity isolated from ginseng cultivating soil.</title>
        <authorList>
            <person name="Siddiqi M.Z."/>
            <person name="Aslam Z."/>
            <person name="Im W.T."/>
        </authorList>
    </citation>
    <scope>NUCLEOTIDE SEQUENCE [LARGE SCALE GENOMIC DNA]</scope>
    <source>
        <strain evidence="1 2">Gsoil 809</strain>
    </source>
</reference>
<dbReference type="Proteomes" id="UP000321291">
    <property type="component" value="Chromosome"/>
</dbReference>